<protein>
    <submittedName>
        <fullName evidence="2">Uncharacterized protein</fullName>
    </submittedName>
</protein>
<organism evidence="2 3">
    <name type="scientific">Polyplax serrata</name>
    <name type="common">Common mouse louse</name>
    <dbReference type="NCBI Taxonomy" id="468196"/>
    <lineage>
        <taxon>Eukaryota</taxon>
        <taxon>Metazoa</taxon>
        <taxon>Ecdysozoa</taxon>
        <taxon>Arthropoda</taxon>
        <taxon>Hexapoda</taxon>
        <taxon>Insecta</taxon>
        <taxon>Pterygota</taxon>
        <taxon>Neoptera</taxon>
        <taxon>Paraneoptera</taxon>
        <taxon>Psocodea</taxon>
        <taxon>Troctomorpha</taxon>
        <taxon>Phthiraptera</taxon>
        <taxon>Anoplura</taxon>
        <taxon>Polyplacidae</taxon>
        <taxon>Polyplax</taxon>
    </lineage>
</organism>
<evidence type="ECO:0000313" key="2">
    <source>
        <dbReference type="EMBL" id="KAK6643435.1"/>
    </source>
</evidence>
<proteinExistence type="predicted"/>
<gene>
    <name evidence="2" type="ORF">RUM43_004940</name>
</gene>
<dbReference type="AlphaFoldDB" id="A0AAN8XMQ6"/>
<sequence length="70" mass="8209">MPFLTEESDHVRPIADFRRLRLVGMKAPPRWFLCGKMPGRQQEEETEVQNSSKSKQRGKNLVRIVNVEKK</sequence>
<accession>A0AAN8XMQ6</accession>
<reference evidence="2 3" key="1">
    <citation type="submission" date="2023-10" db="EMBL/GenBank/DDBJ databases">
        <title>Genomes of two closely related lineages of the louse Polyplax serrata with different host specificities.</title>
        <authorList>
            <person name="Martinu J."/>
            <person name="Tarabai H."/>
            <person name="Stefka J."/>
            <person name="Hypsa V."/>
        </authorList>
    </citation>
    <scope>NUCLEOTIDE SEQUENCE [LARGE SCALE GENOMIC DNA]</scope>
    <source>
        <strain evidence="2">HR10_N</strain>
    </source>
</reference>
<dbReference type="EMBL" id="JAWJWE010000002">
    <property type="protein sequence ID" value="KAK6643435.1"/>
    <property type="molecule type" value="Genomic_DNA"/>
</dbReference>
<name>A0AAN8XMQ6_POLSC</name>
<evidence type="ECO:0000313" key="3">
    <source>
        <dbReference type="Proteomes" id="UP001372834"/>
    </source>
</evidence>
<dbReference type="Proteomes" id="UP001372834">
    <property type="component" value="Unassembled WGS sequence"/>
</dbReference>
<feature type="region of interest" description="Disordered" evidence="1">
    <location>
        <begin position="40"/>
        <end position="70"/>
    </location>
</feature>
<comment type="caution">
    <text evidence="2">The sequence shown here is derived from an EMBL/GenBank/DDBJ whole genome shotgun (WGS) entry which is preliminary data.</text>
</comment>
<evidence type="ECO:0000256" key="1">
    <source>
        <dbReference type="SAM" id="MobiDB-lite"/>
    </source>
</evidence>